<dbReference type="EMBL" id="QYUR01000008">
    <property type="protein sequence ID" value="RJG09096.1"/>
    <property type="molecule type" value="Genomic_DNA"/>
</dbReference>
<evidence type="ECO:0000313" key="2">
    <source>
        <dbReference type="Proteomes" id="UP000284021"/>
    </source>
</evidence>
<gene>
    <name evidence="1" type="ORF">D3879_25155</name>
</gene>
<protein>
    <submittedName>
        <fullName evidence="1">Uncharacterized protein</fullName>
    </submittedName>
</protein>
<proteinExistence type="predicted"/>
<dbReference type="RefSeq" id="WP_119956890.1">
    <property type="nucleotide sequence ID" value="NZ_QYUR01000008.1"/>
</dbReference>
<keyword evidence="2" id="KW-1185">Reference proteome</keyword>
<dbReference type="Proteomes" id="UP000284021">
    <property type="component" value="Unassembled WGS sequence"/>
</dbReference>
<dbReference type="AlphaFoldDB" id="A0A418X9D5"/>
<accession>A0A418X9D5</accession>
<reference evidence="1 2" key="1">
    <citation type="submission" date="2018-09" db="EMBL/GenBank/DDBJ databases">
        <authorList>
            <person name="Zhu H."/>
        </authorList>
    </citation>
    <scope>NUCLEOTIDE SEQUENCE [LARGE SCALE GENOMIC DNA]</scope>
    <source>
        <strain evidence="1 2">K1S02-6</strain>
    </source>
</reference>
<name>A0A418X9D5_9PSED</name>
<comment type="caution">
    <text evidence="1">The sequence shown here is derived from an EMBL/GenBank/DDBJ whole genome shotgun (WGS) entry which is preliminary data.</text>
</comment>
<evidence type="ECO:0000313" key="1">
    <source>
        <dbReference type="EMBL" id="RJG09096.1"/>
    </source>
</evidence>
<sequence length="100" mass="10444">MDRIYLAGAIHGPGKVPTLPFSDKILTCYGIGVTVFVPKMVTSGTKVAAGSAGMTAPDLTFFKRCEQAEAASVLAFALLELCPEGTLHTRFTAPSQLLGA</sequence>
<organism evidence="1 2">
    <name type="scientific">Pseudomonas cavernicola</name>
    <dbReference type="NCBI Taxonomy" id="2320866"/>
    <lineage>
        <taxon>Bacteria</taxon>
        <taxon>Pseudomonadati</taxon>
        <taxon>Pseudomonadota</taxon>
        <taxon>Gammaproteobacteria</taxon>
        <taxon>Pseudomonadales</taxon>
        <taxon>Pseudomonadaceae</taxon>
        <taxon>Pseudomonas</taxon>
    </lineage>
</organism>